<dbReference type="Proteomes" id="UP000241890">
    <property type="component" value="Unassembled WGS sequence"/>
</dbReference>
<reference evidence="1 2" key="1">
    <citation type="submission" date="2017-12" db="EMBL/GenBank/DDBJ databases">
        <title>Sequencing, de novo assembly and annotation of complete genome of a new Thraustochytrid species, strain FCC1311.</title>
        <authorList>
            <person name="Sedici K."/>
            <person name="Godart F."/>
            <person name="Aiese Cigliano R."/>
            <person name="Sanseverino W."/>
            <person name="Barakat M."/>
            <person name="Ortet P."/>
            <person name="Marechal E."/>
            <person name="Cagnac O."/>
            <person name="Amato A."/>
        </authorList>
    </citation>
    <scope>NUCLEOTIDE SEQUENCE [LARGE SCALE GENOMIC DNA]</scope>
</reference>
<evidence type="ECO:0000313" key="2">
    <source>
        <dbReference type="Proteomes" id="UP000241890"/>
    </source>
</evidence>
<keyword evidence="2" id="KW-1185">Reference proteome</keyword>
<evidence type="ECO:0000313" key="1">
    <source>
        <dbReference type="EMBL" id="GBG29587.1"/>
    </source>
</evidence>
<gene>
    <name evidence="1" type="ORF">FCC1311_058082</name>
</gene>
<proteinExistence type="predicted"/>
<comment type="caution">
    <text evidence="1">The sequence shown here is derived from an EMBL/GenBank/DDBJ whole genome shotgun (WGS) entry which is preliminary data.</text>
</comment>
<accession>A0A2R5GFC3</accession>
<dbReference type="AlphaFoldDB" id="A0A2R5GFC3"/>
<dbReference type="EMBL" id="BEYU01000060">
    <property type="protein sequence ID" value="GBG29587.1"/>
    <property type="molecule type" value="Genomic_DNA"/>
</dbReference>
<name>A0A2R5GFC3_9STRA</name>
<sequence length="194" mass="22117">MSSDDIFTFVAEAEDEAIETGAPRHNTSATIEIEFKGNRRTFFFVQCVSGSLRLRRGFQDLLVATNTVNSDGAESLRERSYEFSDELKGAFATASADLYACIKPYFRAREGWRSPIEMYRTCLDNDLFIPAFAVFVAMYIRSQNAAGYRTGLMMEDDRTRWDAATERLFSVMHHEFGALSDDLVKRFFSNNTRA</sequence>
<dbReference type="InParanoid" id="A0A2R5GFC3"/>
<organism evidence="1 2">
    <name type="scientific">Hondaea fermentalgiana</name>
    <dbReference type="NCBI Taxonomy" id="2315210"/>
    <lineage>
        <taxon>Eukaryota</taxon>
        <taxon>Sar</taxon>
        <taxon>Stramenopiles</taxon>
        <taxon>Bigyra</taxon>
        <taxon>Labyrinthulomycetes</taxon>
        <taxon>Thraustochytrida</taxon>
        <taxon>Thraustochytriidae</taxon>
        <taxon>Hondaea</taxon>
    </lineage>
</organism>
<protein>
    <submittedName>
        <fullName evidence="1">Uncharacterized protein</fullName>
    </submittedName>
</protein>